<name>A0A803M955_CHEQI</name>
<feature type="domain" description="CHD subfamily II SANT-like" evidence="3">
    <location>
        <begin position="162"/>
        <end position="212"/>
    </location>
</feature>
<reference evidence="4" key="1">
    <citation type="journal article" date="2017" name="Nature">
        <title>The genome of Chenopodium quinoa.</title>
        <authorList>
            <person name="Jarvis D.E."/>
            <person name="Ho Y.S."/>
            <person name="Lightfoot D.J."/>
            <person name="Schmoeckel S.M."/>
            <person name="Li B."/>
            <person name="Borm T.J.A."/>
            <person name="Ohyanagi H."/>
            <person name="Mineta K."/>
            <person name="Michell C.T."/>
            <person name="Saber N."/>
            <person name="Kharbatia N.M."/>
            <person name="Rupper R.R."/>
            <person name="Sharp A.R."/>
            <person name="Dally N."/>
            <person name="Boughton B.A."/>
            <person name="Woo Y.H."/>
            <person name="Gao G."/>
            <person name="Schijlen E.G.W.M."/>
            <person name="Guo X."/>
            <person name="Momin A.A."/>
            <person name="Negrao S."/>
            <person name="Al-Babili S."/>
            <person name="Gehring C."/>
            <person name="Roessner U."/>
            <person name="Jung C."/>
            <person name="Murphy K."/>
            <person name="Arold S.T."/>
            <person name="Gojobori T."/>
            <person name="van der Linden C.G."/>
            <person name="van Loo E.N."/>
            <person name="Jellen E.N."/>
            <person name="Maughan P.J."/>
            <person name="Tester M."/>
        </authorList>
    </citation>
    <scope>NUCLEOTIDE SEQUENCE [LARGE SCALE GENOMIC DNA]</scope>
    <source>
        <strain evidence="4">cv. PI 614886</strain>
    </source>
</reference>
<dbReference type="EnsemblPlants" id="AUR62025431-RA">
    <property type="protein sequence ID" value="AUR62025431-RA:cds"/>
    <property type="gene ID" value="AUR62025431"/>
</dbReference>
<evidence type="ECO:0000313" key="4">
    <source>
        <dbReference type="EnsemblPlants" id="AUR62025431-RA:cds"/>
    </source>
</evidence>
<dbReference type="Proteomes" id="UP000596660">
    <property type="component" value="Unplaced"/>
</dbReference>
<feature type="region of interest" description="Disordered" evidence="2">
    <location>
        <begin position="1"/>
        <end position="22"/>
    </location>
</feature>
<dbReference type="Gramene" id="AUR62025431-RA">
    <property type="protein sequence ID" value="AUR62025431-RA:cds"/>
    <property type="gene ID" value="AUR62025431"/>
</dbReference>
<protein>
    <recommendedName>
        <fullName evidence="3">CHD subfamily II SANT-like domain-containing protein</fullName>
    </recommendedName>
</protein>
<dbReference type="GO" id="GO:0006338">
    <property type="term" value="P:chromatin remodeling"/>
    <property type="evidence" value="ECO:0007669"/>
    <property type="project" value="InterPro"/>
</dbReference>
<proteinExistence type="predicted"/>
<keyword evidence="1" id="KW-0175">Coiled coil</keyword>
<evidence type="ECO:0000256" key="1">
    <source>
        <dbReference type="SAM" id="Coils"/>
    </source>
</evidence>
<accession>A0A803M955</accession>
<dbReference type="Pfam" id="PF06461">
    <property type="entry name" value="CHDII_SANT-like"/>
    <property type="match status" value="1"/>
</dbReference>
<evidence type="ECO:0000259" key="3">
    <source>
        <dbReference type="Pfam" id="PF06461"/>
    </source>
</evidence>
<dbReference type="AlphaFoldDB" id="A0A803M955"/>
<organism evidence="4 5">
    <name type="scientific">Chenopodium quinoa</name>
    <name type="common">Quinoa</name>
    <dbReference type="NCBI Taxonomy" id="63459"/>
    <lineage>
        <taxon>Eukaryota</taxon>
        <taxon>Viridiplantae</taxon>
        <taxon>Streptophyta</taxon>
        <taxon>Embryophyta</taxon>
        <taxon>Tracheophyta</taxon>
        <taxon>Spermatophyta</taxon>
        <taxon>Magnoliopsida</taxon>
        <taxon>eudicotyledons</taxon>
        <taxon>Gunneridae</taxon>
        <taxon>Pentapetalae</taxon>
        <taxon>Caryophyllales</taxon>
        <taxon>Chenopodiaceae</taxon>
        <taxon>Chenopodioideae</taxon>
        <taxon>Atripliceae</taxon>
        <taxon>Chenopodium</taxon>
    </lineage>
</organism>
<dbReference type="InterPro" id="IPR009462">
    <property type="entry name" value="CHD_II_SANT-like"/>
</dbReference>
<sequence>MERAKHQIETSGSSSSSRGGGNMGELNDTDCGFFKWIGVRDEVDDLRLQLFEKETTIAELEMHKQMLEDKVKRVQLKKENLEEDVQELKGKVNSVHYGRKNDNFCSKWEDLKVNPFLENRAKAKKFARVAKKTPPVTLPSGSSQTRRRNLQGLPRRPHRYHCRLGLRKLGEEICKGCQEDPTDGVPKEGLKVQDVLVIIATTLLMIRDKVLRYLQRRFVVRIGVMIGVRSSWMPFIMLKKLVQGWVSGTSLVSLSTTWQNSSARNRNC</sequence>
<evidence type="ECO:0000256" key="2">
    <source>
        <dbReference type="SAM" id="MobiDB-lite"/>
    </source>
</evidence>
<keyword evidence="5" id="KW-1185">Reference proteome</keyword>
<dbReference type="GO" id="GO:0003677">
    <property type="term" value="F:DNA binding"/>
    <property type="evidence" value="ECO:0007669"/>
    <property type="project" value="InterPro"/>
</dbReference>
<feature type="coiled-coil region" evidence="1">
    <location>
        <begin position="57"/>
        <end position="91"/>
    </location>
</feature>
<reference evidence="4" key="2">
    <citation type="submission" date="2021-03" db="UniProtKB">
        <authorList>
            <consortium name="EnsemblPlants"/>
        </authorList>
    </citation>
    <scope>IDENTIFICATION</scope>
</reference>
<evidence type="ECO:0000313" key="5">
    <source>
        <dbReference type="Proteomes" id="UP000596660"/>
    </source>
</evidence>